<dbReference type="GO" id="GO:0098968">
    <property type="term" value="P:neurotransmitter receptor transport postsynaptic membrane to endosome"/>
    <property type="evidence" value="ECO:0007669"/>
    <property type="project" value="TreeGrafter"/>
</dbReference>
<keyword evidence="1" id="KW-0677">Repeat</keyword>
<protein>
    <recommendedName>
        <fullName evidence="2">Disease resistance R13L4/SHOC-2-like LRR domain-containing protein</fullName>
    </recommendedName>
</protein>
<dbReference type="GO" id="GO:0019901">
    <property type="term" value="F:protein kinase binding"/>
    <property type="evidence" value="ECO:0007669"/>
    <property type="project" value="TreeGrafter"/>
</dbReference>
<dbReference type="Pfam" id="PF23598">
    <property type="entry name" value="LRR_14"/>
    <property type="match status" value="1"/>
</dbReference>
<name>A0A7S3ZGJ6_9EUKA</name>
<dbReference type="Gene3D" id="3.80.10.10">
    <property type="entry name" value="Ribonuclease Inhibitor"/>
    <property type="match status" value="1"/>
</dbReference>
<dbReference type="EMBL" id="HBIV01049591">
    <property type="protein sequence ID" value="CAE0682556.1"/>
    <property type="molecule type" value="Transcribed_RNA"/>
</dbReference>
<dbReference type="PANTHER" id="PTHR23119:SF50">
    <property type="entry name" value="PDZ DOMAIN-CONTAINING PROTEIN"/>
    <property type="match status" value="1"/>
</dbReference>
<dbReference type="GO" id="GO:0045197">
    <property type="term" value="P:establishment or maintenance of epithelial cell apical/basal polarity"/>
    <property type="evidence" value="ECO:0007669"/>
    <property type="project" value="TreeGrafter"/>
</dbReference>
<dbReference type="GO" id="GO:0098887">
    <property type="term" value="P:neurotransmitter receptor transport, endosome to postsynaptic membrane"/>
    <property type="evidence" value="ECO:0007669"/>
    <property type="project" value="TreeGrafter"/>
</dbReference>
<dbReference type="AlphaFoldDB" id="A0A7S3ZGJ6"/>
<reference evidence="3" key="1">
    <citation type="submission" date="2021-01" db="EMBL/GenBank/DDBJ databases">
        <authorList>
            <person name="Corre E."/>
            <person name="Pelletier E."/>
            <person name="Niang G."/>
            <person name="Scheremetjew M."/>
            <person name="Finn R."/>
            <person name="Kale V."/>
            <person name="Holt S."/>
            <person name="Cochrane G."/>
            <person name="Meng A."/>
            <person name="Brown T."/>
            <person name="Cohen L."/>
        </authorList>
    </citation>
    <scope>NUCLEOTIDE SEQUENCE</scope>
    <source>
        <strain evidence="3">CCCM811</strain>
    </source>
</reference>
<accession>A0A7S3ZGJ6</accession>
<sequence>MRENFLVKLPREIGQCHELRVIDVSFNRLSTLPRTIGELHQLHTLNVNHNHLENLPMELGECKRLQRLSATSNNLVELPIEDLAEIETLRLVDARHNPKLTLSRENSELLPPSVELLLHD</sequence>
<organism evidence="3">
    <name type="scientific">Lotharella globosa</name>
    <dbReference type="NCBI Taxonomy" id="91324"/>
    <lineage>
        <taxon>Eukaryota</taxon>
        <taxon>Sar</taxon>
        <taxon>Rhizaria</taxon>
        <taxon>Cercozoa</taxon>
        <taxon>Chlorarachniophyceae</taxon>
        <taxon>Lotharella</taxon>
    </lineage>
</organism>
<evidence type="ECO:0000256" key="1">
    <source>
        <dbReference type="ARBA" id="ARBA00022737"/>
    </source>
</evidence>
<gene>
    <name evidence="3" type="ORF">LGLO00237_LOCUS34344</name>
</gene>
<dbReference type="SMART" id="SM00364">
    <property type="entry name" value="LRR_BAC"/>
    <property type="match status" value="3"/>
</dbReference>
<dbReference type="InterPro" id="IPR055414">
    <property type="entry name" value="LRR_R13L4/SHOC2-like"/>
</dbReference>
<dbReference type="InterPro" id="IPR050614">
    <property type="entry name" value="Synaptic_Scaffolding_LAP-MAGUK"/>
</dbReference>
<dbReference type="InterPro" id="IPR032675">
    <property type="entry name" value="LRR_dom_sf"/>
</dbReference>
<dbReference type="GO" id="GO:0005912">
    <property type="term" value="C:adherens junction"/>
    <property type="evidence" value="ECO:0007669"/>
    <property type="project" value="TreeGrafter"/>
</dbReference>
<feature type="domain" description="Disease resistance R13L4/SHOC-2-like LRR" evidence="2">
    <location>
        <begin position="11"/>
        <end position="94"/>
    </location>
</feature>
<proteinExistence type="predicted"/>
<evidence type="ECO:0000313" key="3">
    <source>
        <dbReference type="EMBL" id="CAE0682556.1"/>
    </source>
</evidence>
<dbReference type="SUPFAM" id="SSF52058">
    <property type="entry name" value="L domain-like"/>
    <property type="match status" value="1"/>
</dbReference>
<dbReference type="GO" id="GO:0043113">
    <property type="term" value="P:receptor clustering"/>
    <property type="evidence" value="ECO:0007669"/>
    <property type="project" value="TreeGrafter"/>
</dbReference>
<dbReference type="PANTHER" id="PTHR23119">
    <property type="entry name" value="DISCS LARGE"/>
    <property type="match status" value="1"/>
</dbReference>
<dbReference type="GO" id="GO:0098609">
    <property type="term" value="P:cell-cell adhesion"/>
    <property type="evidence" value="ECO:0007669"/>
    <property type="project" value="TreeGrafter"/>
</dbReference>
<dbReference type="GO" id="GO:0005886">
    <property type="term" value="C:plasma membrane"/>
    <property type="evidence" value="ECO:0007669"/>
    <property type="project" value="GOC"/>
</dbReference>
<evidence type="ECO:0000259" key="2">
    <source>
        <dbReference type="Pfam" id="PF23598"/>
    </source>
</evidence>